<dbReference type="InterPro" id="IPR006977">
    <property type="entry name" value="Yip1_dom"/>
</dbReference>
<keyword evidence="3 5" id="KW-1133">Transmembrane helix</keyword>
<proteinExistence type="predicted"/>
<accession>A0ABY2F2Q9</accession>
<dbReference type="Proteomes" id="UP000295058">
    <property type="component" value="Unassembled WGS sequence"/>
</dbReference>
<keyword evidence="2 5" id="KW-0812">Transmembrane</keyword>
<reference evidence="7 8" key="1">
    <citation type="submission" date="2019-03" db="EMBL/GenBank/DDBJ databases">
        <title>Genomic Encyclopedia of Archaeal and Bacterial Type Strains, Phase II (KMG-II): from individual species to whole genera.</title>
        <authorList>
            <person name="Goeker M."/>
        </authorList>
    </citation>
    <scope>NUCLEOTIDE SEQUENCE [LARGE SCALE GENOMIC DNA]</scope>
    <source>
        <strain evidence="7 8">DSM 15594</strain>
    </source>
</reference>
<keyword evidence="8" id="KW-1185">Reference proteome</keyword>
<name>A0ABY2F2Q9_9GAMM</name>
<feature type="transmembrane region" description="Helical" evidence="5">
    <location>
        <begin position="184"/>
        <end position="211"/>
    </location>
</feature>
<keyword evidence="4 5" id="KW-0472">Membrane</keyword>
<feature type="domain" description="Yip1" evidence="6">
    <location>
        <begin position="27"/>
        <end position="201"/>
    </location>
</feature>
<comment type="subcellular location">
    <subcellularLocation>
        <location evidence="1">Membrane</location>
        <topology evidence="1">Multi-pass membrane protein</topology>
    </subcellularLocation>
</comment>
<protein>
    <submittedName>
        <fullName evidence="7">Uncharacterized protein DUF1282</fullName>
    </submittedName>
</protein>
<evidence type="ECO:0000256" key="5">
    <source>
        <dbReference type="SAM" id="Phobius"/>
    </source>
</evidence>
<dbReference type="Pfam" id="PF04893">
    <property type="entry name" value="Yip1"/>
    <property type="match status" value="1"/>
</dbReference>
<sequence length="219" mass="24153">MLLLLTSAKPAHLTHLGERAMLLNHIWGLYAHPKDEWHTIDDHHESLSYSLTHLAFIALIPSFCTFLSATLIGWNFGTQNTIMMTTQSAFIMSAGMYVTLIAGVFALAYLTYWMAKTFGATPTFTQSLELAAYTATPLFMTGLAVLYPEPVFLMMVGLAGLAYSVYLLYSGVPIIMHIPEERGFIYASSVVTCGLVLLVCIMVGSVIVWSWGLGPIYTH</sequence>
<organism evidence="7 8">
    <name type="scientific">Oceanimonas baumannii</name>
    <dbReference type="NCBI Taxonomy" id="129578"/>
    <lineage>
        <taxon>Bacteria</taxon>
        <taxon>Pseudomonadati</taxon>
        <taxon>Pseudomonadota</taxon>
        <taxon>Gammaproteobacteria</taxon>
        <taxon>Aeromonadales</taxon>
        <taxon>Aeromonadaceae</taxon>
        <taxon>Oceanimonas</taxon>
    </lineage>
</organism>
<dbReference type="EMBL" id="SODO01000001">
    <property type="protein sequence ID" value="TDW62229.1"/>
    <property type="molecule type" value="Genomic_DNA"/>
</dbReference>
<evidence type="ECO:0000256" key="2">
    <source>
        <dbReference type="ARBA" id="ARBA00022692"/>
    </source>
</evidence>
<evidence type="ECO:0000313" key="8">
    <source>
        <dbReference type="Proteomes" id="UP000295058"/>
    </source>
</evidence>
<evidence type="ECO:0000259" key="6">
    <source>
        <dbReference type="Pfam" id="PF04893"/>
    </source>
</evidence>
<evidence type="ECO:0000313" key="7">
    <source>
        <dbReference type="EMBL" id="TDW62229.1"/>
    </source>
</evidence>
<feature type="transmembrane region" description="Helical" evidence="5">
    <location>
        <begin position="54"/>
        <end position="74"/>
    </location>
</feature>
<evidence type="ECO:0000256" key="4">
    <source>
        <dbReference type="ARBA" id="ARBA00023136"/>
    </source>
</evidence>
<comment type="caution">
    <text evidence="7">The sequence shown here is derived from an EMBL/GenBank/DDBJ whole genome shotgun (WGS) entry which is preliminary data.</text>
</comment>
<evidence type="ECO:0000256" key="3">
    <source>
        <dbReference type="ARBA" id="ARBA00022989"/>
    </source>
</evidence>
<evidence type="ECO:0000256" key="1">
    <source>
        <dbReference type="ARBA" id="ARBA00004141"/>
    </source>
</evidence>
<feature type="transmembrane region" description="Helical" evidence="5">
    <location>
        <begin position="94"/>
        <end position="115"/>
    </location>
</feature>
<feature type="transmembrane region" description="Helical" evidence="5">
    <location>
        <begin position="152"/>
        <end position="172"/>
    </location>
</feature>
<gene>
    <name evidence="7" type="ORF">LY04_00284</name>
</gene>